<accession>A0ABQ5ZA25</accession>
<protein>
    <recommendedName>
        <fullName evidence="3">Class I SAM-dependent methyltransferase</fullName>
    </recommendedName>
</protein>
<keyword evidence="2" id="KW-1185">Reference proteome</keyword>
<evidence type="ECO:0000313" key="2">
    <source>
        <dbReference type="Proteomes" id="UP001156702"/>
    </source>
</evidence>
<name>A0ABQ5ZA25_9HYPH</name>
<dbReference type="Proteomes" id="UP001156702">
    <property type="component" value="Unassembled WGS sequence"/>
</dbReference>
<evidence type="ECO:0000313" key="1">
    <source>
        <dbReference type="EMBL" id="GLR48797.1"/>
    </source>
</evidence>
<dbReference type="InterPro" id="IPR029063">
    <property type="entry name" value="SAM-dependent_MTases_sf"/>
</dbReference>
<sequence length="211" mass="24200">MAATTPFMPEAAVEHFTRAYAEAKVILEYGSGGSTEVAARMPGKYIMSVESDRVWARELRQKLSGPGILSHAVIHHVDIGNTGPWGRPLDDREWRDFHAYPNSVWDQPWFRHPDVVLIDGRFRTACLATVLLRAERPVRVLFDDYGVRLLYHQLEGIIKPVRMVGRMAEFHVEPNLVRQRDIGLLIGQFFQVSLHGMVEKDYQVSHPVRMR</sequence>
<dbReference type="Gene3D" id="3.40.50.150">
    <property type="entry name" value="Vaccinia Virus protein VP39"/>
    <property type="match status" value="1"/>
</dbReference>
<dbReference type="EMBL" id="BSOP01000001">
    <property type="protein sequence ID" value="GLR48797.1"/>
    <property type="molecule type" value="Genomic_DNA"/>
</dbReference>
<organism evidence="1 2">
    <name type="scientific">Shinella yambaruensis</name>
    <dbReference type="NCBI Taxonomy" id="415996"/>
    <lineage>
        <taxon>Bacteria</taxon>
        <taxon>Pseudomonadati</taxon>
        <taxon>Pseudomonadota</taxon>
        <taxon>Alphaproteobacteria</taxon>
        <taxon>Hyphomicrobiales</taxon>
        <taxon>Rhizobiaceae</taxon>
        <taxon>Shinella</taxon>
    </lineage>
</organism>
<reference evidence="2" key="1">
    <citation type="journal article" date="2019" name="Int. J. Syst. Evol. Microbiol.">
        <title>The Global Catalogue of Microorganisms (GCM) 10K type strain sequencing project: providing services to taxonomists for standard genome sequencing and annotation.</title>
        <authorList>
            <consortium name="The Broad Institute Genomics Platform"/>
            <consortium name="The Broad Institute Genome Sequencing Center for Infectious Disease"/>
            <person name="Wu L."/>
            <person name="Ma J."/>
        </authorList>
    </citation>
    <scope>NUCLEOTIDE SEQUENCE [LARGE SCALE GENOMIC DNA]</scope>
    <source>
        <strain evidence="2">NBRC 102122</strain>
    </source>
</reference>
<gene>
    <name evidence="1" type="ORF">GCM10007923_00010</name>
</gene>
<comment type="caution">
    <text evidence="1">The sequence shown here is derived from an EMBL/GenBank/DDBJ whole genome shotgun (WGS) entry which is preliminary data.</text>
</comment>
<evidence type="ECO:0008006" key="3">
    <source>
        <dbReference type="Google" id="ProtNLM"/>
    </source>
</evidence>
<dbReference type="RefSeq" id="WP_245081810.1">
    <property type="nucleotide sequence ID" value="NZ_BSOP01000001.1"/>
</dbReference>
<proteinExistence type="predicted"/>